<dbReference type="KEGG" id="had:CDV25_01350"/>
<dbReference type="PANTHER" id="PTHR43836">
    <property type="entry name" value="CATECHOL O-METHYLTRANSFERASE 1-RELATED"/>
    <property type="match status" value="1"/>
</dbReference>
<dbReference type="Proteomes" id="UP000244890">
    <property type="component" value="Chromosome"/>
</dbReference>
<dbReference type="OrthoDB" id="5458825at2"/>
<dbReference type="PANTHER" id="PTHR43836:SF2">
    <property type="entry name" value="CATECHOL O-METHYLTRANSFERASE 1-RELATED"/>
    <property type="match status" value="1"/>
</dbReference>
<dbReference type="SUPFAM" id="SSF53335">
    <property type="entry name" value="S-adenosyl-L-methionine-dependent methyltransferases"/>
    <property type="match status" value="1"/>
</dbReference>
<dbReference type="Gene3D" id="3.40.50.150">
    <property type="entry name" value="Vaccinia Virus protein VP39"/>
    <property type="match status" value="1"/>
</dbReference>
<protein>
    <recommendedName>
        <fullName evidence="3">Class I SAM-dependent methyltransferase</fullName>
    </recommendedName>
</protein>
<accession>A0A2U8FBH5</accession>
<dbReference type="AlphaFoldDB" id="A0A2U8FBH5"/>
<evidence type="ECO:0008006" key="3">
    <source>
        <dbReference type="Google" id="ProtNLM"/>
    </source>
</evidence>
<dbReference type="EMBL" id="CP021886">
    <property type="protein sequence ID" value="AWI33553.1"/>
    <property type="molecule type" value="Genomic_DNA"/>
</dbReference>
<proteinExistence type="predicted"/>
<dbReference type="InterPro" id="IPR029063">
    <property type="entry name" value="SAM-dependent_MTases_sf"/>
</dbReference>
<dbReference type="CDD" id="cd02440">
    <property type="entry name" value="AdoMet_MTases"/>
    <property type="match status" value="1"/>
</dbReference>
<sequence length="220" mass="24867">MMDFADISQVIEQRREQLKQSQDVVEVIDYGAGSSNANRSKEQMQQGVISQIPLASLASIGVKKEKAQQIFEIFKTLKPKRILELGTCCGFSSAYMGFFAPNAKIYTIEGSPNIAKVAKDSHRVFGLDNIKVLVGRFDEVLPKLLKEIDLIDFAFVDGHHDKFATLAYFQEILPFMARGGVMLFDDIAWSAGMKEAWREVLAHNKHKRFQDFGWMGALWL</sequence>
<reference evidence="1 2" key="1">
    <citation type="submission" date="2017-06" db="EMBL/GenBank/DDBJ databases">
        <title>Complete genome of Helicobacter apodemus.</title>
        <authorList>
            <person name="Cho S."/>
        </authorList>
    </citation>
    <scope>NUCLEOTIDE SEQUENCE [LARGE SCALE GENOMIC DNA]</scope>
    <source>
        <strain evidence="2">SNUVETPUB-15-01</strain>
    </source>
</reference>
<name>A0A2U8FBH5_9HELI</name>
<evidence type="ECO:0000313" key="1">
    <source>
        <dbReference type="EMBL" id="AWI33553.1"/>
    </source>
</evidence>
<evidence type="ECO:0000313" key="2">
    <source>
        <dbReference type="Proteomes" id="UP000244890"/>
    </source>
</evidence>
<dbReference type="Pfam" id="PF13578">
    <property type="entry name" value="Methyltransf_24"/>
    <property type="match status" value="1"/>
</dbReference>
<organism evidence="1 2">
    <name type="scientific">Helicobacter apodemus</name>
    <dbReference type="NCBI Taxonomy" id="135569"/>
    <lineage>
        <taxon>Bacteria</taxon>
        <taxon>Pseudomonadati</taxon>
        <taxon>Campylobacterota</taxon>
        <taxon>Epsilonproteobacteria</taxon>
        <taxon>Campylobacterales</taxon>
        <taxon>Helicobacteraceae</taxon>
        <taxon>Helicobacter</taxon>
    </lineage>
</organism>
<dbReference type="GO" id="GO:0008171">
    <property type="term" value="F:O-methyltransferase activity"/>
    <property type="evidence" value="ECO:0007669"/>
    <property type="project" value="TreeGrafter"/>
</dbReference>
<gene>
    <name evidence="1" type="ORF">CDV25_01350</name>
</gene>